<dbReference type="RefSeq" id="WP_347436618.1">
    <property type="nucleotide sequence ID" value="NZ_CP089291.1"/>
</dbReference>
<accession>A0ABY4CHD0</accession>
<dbReference type="Proteomes" id="UP000830167">
    <property type="component" value="Chromosome"/>
</dbReference>
<evidence type="ECO:0000313" key="2">
    <source>
        <dbReference type="Proteomes" id="UP000830167"/>
    </source>
</evidence>
<proteinExistence type="predicted"/>
<name>A0ABY4CHD0_9BACL</name>
<protein>
    <submittedName>
        <fullName evidence="1">Uncharacterized protein</fullName>
    </submittedName>
</protein>
<reference evidence="1" key="1">
    <citation type="submission" date="2021-12" db="EMBL/GenBank/DDBJ databases">
        <title>Alicyclobacillaceae gen. nov., sp. nov., isolated from chalcocite enrichment system.</title>
        <authorList>
            <person name="Jiang Z."/>
        </authorList>
    </citation>
    <scope>NUCLEOTIDE SEQUENCE</scope>
    <source>
        <strain evidence="1">MYW30-H2</strain>
    </source>
</reference>
<gene>
    <name evidence="1" type="ORF">LSG31_18950</name>
</gene>
<organism evidence="1 2">
    <name type="scientific">Fodinisporobacter ferrooxydans</name>
    <dbReference type="NCBI Taxonomy" id="2901836"/>
    <lineage>
        <taxon>Bacteria</taxon>
        <taxon>Bacillati</taxon>
        <taxon>Bacillota</taxon>
        <taxon>Bacilli</taxon>
        <taxon>Bacillales</taxon>
        <taxon>Alicyclobacillaceae</taxon>
        <taxon>Fodinisporobacter</taxon>
    </lineage>
</organism>
<dbReference type="EMBL" id="CP089291">
    <property type="protein sequence ID" value="UOF89922.1"/>
    <property type="molecule type" value="Genomic_DNA"/>
</dbReference>
<keyword evidence="2" id="KW-1185">Reference proteome</keyword>
<evidence type="ECO:0000313" key="1">
    <source>
        <dbReference type="EMBL" id="UOF89922.1"/>
    </source>
</evidence>
<sequence length="60" mass="7108">MNERTPLPPSKMSEEEFLSWLRSYFSTEQDPLVTLHRNIKKRKTNSLTHLQMEDEDDGLS</sequence>